<dbReference type="InterPro" id="IPR025713">
    <property type="entry name" value="MotB-like_N_dom"/>
</dbReference>
<protein>
    <recommendedName>
        <fullName evidence="8">OmpA-like domain-containing protein</fullName>
    </recommendedName>
</protein>
<dbReference type="InterPro" id="IPR036737">
    <property type="entry name" value="OmpA-like_sf"/>
</dbReference>
<evidence type="ECO:0000259" key="8">
    <source>
        <dbReference type="PROSITE" id="PS51123"/>
    </source>
</evidence>
<proteinExistence type="inferred from homology"/>
<reference evidence="9 10" key="1">
    <citation type="journal article" date="2018" name="Nat. Biotechnol.">
        <title>A standardized bacterial taxonomy based on genome phylogeny substantially revises the tree of life.</title>
        <authorList>
            <person name="Parks D.H."/>
            <person name="Chuvochina M."/>
            <person name="Waite D.W."/>
            <person name="Rinke C."/>
            <person name="Skarshewski A."/>
            <person name="Chaumeil P.A."/>
            <person name="Hugenholtz P."/>
        </authorList>
    </citation>
    <scope>NUCLEOTIDE SEQUENCE [LARGE SCALE GENOMIC DNA]</scope>
    <source>
        <strain evidence="9">UBA10378</strain>
    </source>
</reference>
<comment type="caution">
    <text evidence="9">The sequence shown here is derived from an EMBL/GenBank/DDBJ whole genome shotgun (WGS) entry which is preliminary data.</text>
</comment>
<comment type="similarity">
    <text evidence="2">Belongs to the MotB family.</text>
</comment>
<evidence type="ECO:0000256" key="1">
    <source>
        <dbReference type="ARBA" id="ARBA00004162"/>
    </source>
</evidence>
<keyword evidence="3" id="KW-1003">Cell membrane</keyword>
<dbReference type="SUPFAM" id="SSF103088">
    <property type="entry name" value="OmpA-like"/>
    <property type="match status" value="1"/>
</dbReference>
<name>A0A356W1I5_9PROT</name>
<evidence type="ECO:0000313" key="10">
    <source>
        <dbReference type="Proteomes" id="UP000263957"/>
    </source>
</evidence>
<dbReference type="Pfam" id="PF13677">
    <property type="entry name" value="MotB_plug"/>
    <property type="match status" value="1"/>
</dbReference>
<dbReference type="PROSITE" id="PS51123">
    <property type="entry name" value="OMPA_2"/>
    <property type="match status" value="1"/>
</dbReference>
<keyword evidence="4" id="KW-0812">Transmembrane</keyword>
<evidence type="ECO:0000256" key="6">
    <source>
        <dbReference type="ARBA" id="ARBA00023136"/>
    </source>
</evidence>
<dbReference type="InterPro" id="IPR006665">
    <property type="entry name" value="OmpA-like"/>
</dbReference>
<evidence type="ECO:0000256" key="3">
    <source>
        <dbReference type="ARBA" id="ARBA00022475"/>
    </source>
</evidence>
<evidence type="ECO:0000256" key="2">
    <source>
        <dbReference type="ARBA" id="ARBA00008914"/>
    </source>
</evidence>
<dbReference type="CDD" id="cd07185">
    <property type="entry name" value="OmpA_C-like"/>
    <property type="match status" value="1"/>
</dbReference>
<dbReference type="AlphaFoldDB" id="A0A356W1I5"/>
<keyword evidence="5" id="KW-1133">Transmembrane helix</keyword>
<keyword evidence="6 7" id="KW-0472">Membrane</keyword>
<dbReference type="InterPro" id="IPR050330">
    <property type="entry name" value="Bact_OuterMem_StrucFunc"/>
</dbReference>
<dbReference type="PANTHER" id="PTHR30329:SF21">
    <property type="entry name" value="LIPOPROTEIN YIAD-RELATED"/>
    <property type="match status" value="1"/>
</dbReference>
<accession>A0A356W1I5</accession>
<dbReference type="RefSeq" id="WP_273240942.1">
    <property type="nucleotide sequence ID" value="NZ_CAXEMP010000274.1"/>
</dbReference>
<comment type="subcellular location">
    <subcellularLocation>
        <location evidence="1">Cell membrane</location>
        <topology evidence="1">Single-pass membrane protein</topology>
    </subcellularLocation>
</comment>
<evidence type="ECO:0000256" key="7">
    <source>
        <dbReference type="PROSITE-ProRule" id="PRU00473"/>
    </source>
</evidence>
<evidence type="ECO:0000256" key="5">
    <source>
        <dbReference type="ARBA" id="ARBA00022989"/>
    </source>
</evidence>
<evidence type="ECO:0000256" key="4">
    <source>
        <dbReference type="ARBA" id="ARBA00022692"/>
    </source>
</evidence>
<organism evidence="9 10">
    <name type="scientific">Hyphomonas atlantica</name>
    <dbReference type="NCBI Taxonomy" id="1280948"/>
    <lineage>
        <taxon>Bacteria</taxon>
        <taxon>Pseudomonadati</taxon>
        <taxon>Pseudomonadota</taxon>
        <taxon>Alphaproteobacteria</taxon>
        <taxon>Hyphomonadales</taxon>
        <taxon>Hyphomonadaceae</taxon>
        <taxon>Hyphomonas</taxon>
    </lineage>
</organism>
<dbReference type="Gene3D" id="3.30.1330.60">
    <property type="entry name" value="OmpA-like domain"/>
    <property type="match status" value="1"/>
</dbReference>
<dbReference type="GO" id="GO:0005886">
    <property type="term" value="C:plasma membrane"/>
    <property type="evidence" value="ECO:0007669"/>
    <property type="project" value="UniProtKB-SubCell"/>
</dbReference>
<sequence length="230" mass="24490">MAIATTTSQRFPGRRPAAPRRKMGTWKMAYADFLTALVAFFLVMWLVSGVSPDSRTAIADFFTGEDTTATQSSTLVDLRPSESARAFHALKSNPALSAAGTSLILTQEANGIRIDLVDGDARPLFDSESGNLTDSGEALTRDLGVALGGMPGAITIEGHTDAFPSLIPNRSNWDISSERANAARRVLSNAGISPERVRAVTGLADTQPLKPGEPHLSVNRRISILLDLDG</sequence>
<dbReference type="PANTHER" id="PTHR30329">
    <property type="entry name" value="STATOR ELEMENT OF FLAGELLAR MOTOR COMPLEX"/>
    <property type="match status" value="1"/>
</dbReference>
<gene>
    <name evidence="9" type="ORF">DD728_00790</name>
</gene>
<dbReference type="Pfam" id="PF00691">
    <property type="entry name" value="OmpA"/>
    <property type="match status" value="1"/>
</dbReference>
<dbReference type="GeneID" id="92501502"/>
<feature type="domain" description="OmpA-like" evidence="8">
    <location>
        <begin position="112"/>
        <end position="230"/>
    </location>
</feature>
<evidence type="ECO:0000313" key="9">
    <source>
        <dbReference type="EMBL" id="HBQ47417.1"/>
    </source>
</evidence>
<dbReference type="Proteomes" id="UP000263957">
    <property type="component" value="Unassembled WGS sequence"/>
</dbReference>
<dbReference type="EMBL" id="DOGS01000020">
    <property type="protein sequence ID" value="HBQ47417.1"/>
    <property type="molecule type" value="Genomic_DNA"/>
</dbReference>